<evidence type="ECO:0000313" key="4">
    <source>
        <dbReference type="Proteomes" id="UP001138768"/>
    </source>
</evidence>
<proteinExistence type="predicted"/>
<accession>A0A9X0W9V5</accession>
<dbReference type="Gene3D" id="3.40.50.2000">
    <property type="entry name" value="Glycogen Phosphorylase B"/>
    <property type="match status" value="1"/>
</dbReference>
<dbReference type="GO" id="GO:0016757">
    <property type="term" value="F:glycosyltransferase activity"/>
    <property type="evidence" value="ECO:0007669"/>
    <property type="project" value="InterPro"/>
</dbReference>
<dbReference type="CDD" id="cd03801">
    <property type="entry name" value="GT4_PimA-like"/>
    <property type="match status" value="1"/>
</dbReference>
<dbReference type="PANTHER" id="PTHR46401">
    <property type="entry name" value="GLYCOSYLTRANSFERASE WBBK-RELATED"/>
    <property type="match status" value="1"/>
</dbReference>
<sequence>MKQPENIGFVSTRFAGTDGVSLEAAKWAEVLWQSGHVSAWYGGVLDRDPAMSLCIPEAFFDHSENQWINAQLWGCTRRSPEVSRRIRELAAYLKSTLYAFRARFDLDVLIVENALTIPMHIPLGVAITEFLLETGMPAIAHHHDFMWERQRFQISAVDDYLEMAFPPRVPHLQHVVINQAAREEIAWRKGLPSILVPNVFDFENPPGPPDAYAADVRQALGLTAEELLVLQPTRIVPRKGIENAIHLIRRLKLSHAHLVISHHSGDEGYEYERQIQQLAQDEGVSLKLFGERMADRRQLDQTGQKVYVLSDLYPHADLVTFPSLYEGFGNALLEAIYFRLPIVIGRYSVYQRDIEPKGFRLPVIDGVIDKSTVEQTRTILADPGYRAELVEHNYQVASRFYSYRVLRDSLRSMINNVRNMTE</sequence>
<keyword evidence="4" id="KW-1185">Reference proteome</keyword>
<dbReference type="EMBL" id="NRRY01000021">
    <property type="protein sequence ID" value="MBK1619466.1"/>
    <property type="molecule type" value="Genomic_DNA"/>
</dbReference>
<dbReference type="Pfam" id="PF00534">
    <property type="entry name" value="Glycos_transf_1"/>
    <property type="match status" value="1"/>
</dbReference>
<evidence type="ECO:0000256" key="1">
    <source>
        <dbReference type="ARBA" id="ARBA00022679"/>
    </source>
</evidence>
<gene>
    <name evidence="3" type="ORF">CKO42_13665</name>
</gene>
<name>A0A9X0W9V5_9GAMM</name>
<dbReference type="Proteomes" id="UP001138768">
    <property type="component" value="Unassembled WGS sequence"/>
</dbReference>
<dbReference type="InterPro" id="IPR001296">
    <property type="entry name" value="Glyco_trans_1"/>
</dbReference>
<feature type="domain" description="Glycosyl transferase family 1" evidence="2">
    <location>
        <begin position="217"/>
        <end position="394"/>
    </location>
</feature>
<keyword evidence="1 3" id="KW-0808">Transferase</keyword>
<dbReference type="PANTHER" id="PTHR46401:SF2">
    <property type="entry name" value="GLYCOSYLTRANSFERASE WBBK-RELATED"/>
    <property type="match status" value="1"/>
</dbReference>
<reference evidence="3 4" key="1">
    <citation type="journal article" date="2020" name="Microorganisms">
        <title>Osmotic Adaptation and Compatible Solute Biosynthesis of Phototrophic Bacteria as Revealed from Genome Analyses.</title>
        <authorList>
            <person name="Imhoff J.F."/>
            <person name="Rahn T."/>
            <person name="Kunzel S."/>
            <person name="Keller A."/>
            <person name="Neulinger S.C."/>
        </authorList>
    </citation>
    <scope>NUCLEOTIDE SEQUENCE [LARGE SCALE GENOMIC DNA]</scope>
    <source>
        <strain evidence="3 4">DSM 25653</strain>
    </source>
</reference>
<dbReference type="GO" id="GO:0009103">
    <property type="term" value="P:lipopolysaccharide biosynthetic process"/>
    <property type="evidence" value="ECO:0007669"/>
    <property type="project" value="TreeGrafter"/>
</dbReference>
<organism evidence="3 4">
    <name type="scientific">Lamprobacter modestohalophilus</name>
    <dbReference type="NCBI Taxonomy" id="1064514"/>
    <lineage>
        <taxon>Bacteria</taxon>
        <taxon>Pseudomonadati</taxon>
        <taxon>Pseudomonadota</taxon>
        <taxon>Gammaproteobacteria</taxon>
        <taxon>Chromatiales</taxon>
        <taxon>Chromatiaceae</taxon>
        <taxon>Lamprobacter</taxon>
    </lineage>
</organism>
<protein>
    <submittedName>
        <fullName evidence="3">Glycosyl transferase family 1</fullName>
    </submittedName>
</protein>
<dbReference type="SUPFAM" id="SSF53756">
    <property type="entry name" value="UDP-Glycosyltransferase/glycogen phosphorylase"/>
    <property type="match status" value="1"/>
</dbReference>
<dbReference type="RefSeq" id="WP_200244892.1">
    <property type="nucleotide sequence ID" value="NZ_NRRY01000021.1"/>
</dbReference>
<dbReference type="AlphaFoldDB" id="A0A9X0W9V5"/>
<evidence type="ECO:0000313" key="3">
    <source>
        <dbReference type="EMBL" id="MBK1619466.1"/>
    </source>
</evidence>
<comment type="caution">
    <text evidence="3">The sequence shown here is derived from an EMBL/GenBank/DDBJ whole genome shotgun (WGS) entry which is preliminary data.</text>
</comment>
<evidence type="ECO:0000259" key="2">
    <source>
        <dbReference type="Pfam" id="PF00534"/>
    </source>
</evidence>